<reference evidence="1" key="2">
    <citation type="journal article" date="2022" name="Hortic Res">
        <title>The genome of Dioscorea zingiberensis sheds light on the biosynthesis, origin and evolution of the medicinally important diosgenin saponins.</title>
        <authorList>
            <person name="Li Y."/>
            <person name="Tan C."/>
            <person name="Li Z."/>
            <person name="Guo J."/>
            <person name="Li S."/>
            <person name="Chen X."/>
            <person name="Wang C."/>
            <person name="Dai X."/>
            <person name="Yang H."/>
            <person name="Song W."/>
            <person name="Hou L."/>
            <person name="Xu J."/>
            <person name="Tong Z."/>
            <person name="Xu A."/>
            <person name="Yuan X."/>
            <person name="Wang W."/>
            <person name="Yang Q."/>
            <person name="Chen L."/>
            <person name="Sun Z."/>
            <person name="Wang K."/>
            <person name="Pan B."/>
            <person name="Chen J."/>
            <person name="Bao Y."/>
            <person name="Liu F."/>
            <person name="Qi X."/>
            <person name="Gang D.R."/>
            <person name="Wen J."/>
            <person name="Li J."/>
        </authorList>
    </citation>
    <scope>NUCLEOTIDE SEQUENCE</scope>
    <source>
        <strain evidence="1">Dzin_1.0</strain>
    </source>
</reference>
<dbReference type="Proteomes" id="UP001085076">
    <property type="component" value="Miscellaneous, Linkage group lg01"/>
</dbReference>
<dbReference type="AlphaFoldDB" id="A0A9D5D679"/>
<dbReference type="EMBL" id="JAGGNH010000001">
    <property type="protein sequence ID" value="KAJ0984848.1"/>
    <property type="molecule type" value="Genomic_DNA"/>
</dbReference>
<comment type="caution">
    <text evidence="1">The sequence shown here is derived from an EMBL/GenBank/DDBJ whole genome shotgun (WGS) entry which is preliminary data.</text>
</comment>
<accession>A0A9D5D679</accession>
<name>A0A9D5D679_9LILI</name>
<organism evidence="1 2">
    <name type="scientific">Dioscorea zingiberensis</name>
    <dbReference type="NCBI Taxonomy" id="325984"/>
    <lineage>
        <taxon>Eukaryota</taxon>
        <taxon>Viridiplantae</taxon>
        <taxon>Streptophyta</taxon>
        <taxon>Embryophyta</taxon>
        <taxon>Tracheophyta</taxon>
        <taxon>Spermatophyta</taxon>
        <taxon>Magnoliopsida</taxon>
        <taxon>Liliopsida</taxon>
        <taxon>Dioscoreales</taxon>
        <taxon>Dioscoreaceae</taxon>
        <taxon>Dioscorea</taxon>
    </lineage>
</organism>
<gene>
    <name evidence="1" type="ORF">J5N97_003204</name>
</gene>
<protein>
    <submittedName>
        <fullName evidence="1">Uncharacterized protein</fullName>
    </submittedName>
</protein>
<proteinExistence type="predicted"/>
<reference evidence="1" key="1">
    <citation type="submission" date="2021-03" db="EMBL/GenBank/DDBJ databases">
        <authorList>
            <person name="Li Z."/>
            <person name="Yang C."/>
        </authorList>
    </citation>
    <scope>NUCLEOTIDE SEQUENCE</scope>
    <source>
        <strain evidence="1">Dzin_1.0</strain>
        <tissue evidence="1">Leaf</tissue>
    </source>
</reference>
<keyword evidence="2" id="KW-1185">Reference proteome</keyword>
<evidence type="ECO:0000313" key="1">
    <source>
        <dbReference type="EMBL" id="KAJ0984848.1"/>
    </source>
</evidence>
<sequence>MPKSTESRYLIRLPLRSWKSISGGWLRLDPALDHWSVEDTASSPTQFHPHFFVLREKNLVDLRRKNLKI</sequence>
<evidence type="ECO:0000313" key="2">
    <source>
        <dbReference type="Proteomes" id="UP001085076"/>
    </source>
</evidence>